<dbReference type="GO" id="GO:0009307">
    <property type="term" value="P:DNA restriction-modification system"/>
    <property type="evidence" value="ECO:0007669"/>
    <property type="project" value="UniProtKB-KW"/>
</dbReference>
<dbReference type="Gene3D" id="3.90.220.20">
    <property type="entry name" value="DNA methylase specificity domains"/>
    <property type="match status" value="1"/>
</dbReference>
<protein>
    <recommendedName>
        <fullName evidence="5">Type I restriction modification DNA specificity domain-containing protein</fullName>
    </recommendedName>
</protein>
<evidence type="ECO:0000256" key="2">
    <source>
        <dbReference type="ARBA" id="ARBA00023125"/>
    </source>
</evidence>
<dbReference type="PANTHER" id="PTHR30408">
    <property type="entry name" value="TYPE-1 RESTRICTION ENZYME ECOKI SPECIFICITY PROTEIN"/>
    <property type="match status" value="1"/>
</dbReference>
<dbReference type="EMBL" id="LT629797">
    <property type="protein sequence ID" value="SDU91905.1"/>
    <property type="molecule type" value="Genomic_DNA"/>
</dbReference>
<dbReference type="RefSeq" id="WP_157719686.1">
    <property type="nucleotide sequence ID" value="NZ_LT629797.1"/>
</dbReference>
<evidence type="ECO:0000313" key="3">
    <source>
        <dbReference type="EMBL" id="SDU91905.1"/>
    </source>
</evidence>
<reference evidence="4" key="1">
    <citation type="submission" date="2016-10" db="EMBL/GenBank/DDBJ databases">
        <authorList>
            <person name="Varghese N."/>
            <person name="Submissions S."/>
        </authorList>
    </citation>
    <scope>NUCLEOTIDE SEQUENCE [LARGE SCALE GENOMIC DNA]</scope>
    <source>
        <strain evidence="4">KCTC 32246</strain>
    </source>
</reference>
<dbReference type="Proteomes" id="UP000198675">
    <property type="component" value="Chromosome I"/>
</dbReference>
<dbReference type="CDD" id="cd16961">
    <property type="entry name" value="RMtype1_S_TRD-CR_like"/>
    <property type="match status" value="1"/>
</dbReference>
<dbReference type="GO" id="GO:0003677">
    <property type="term" value="F:DNA binding"/>
    <property type="evidence" value="ECO:0007669"/>
    <property type="project" value="UniProtKB-KW"/>
</dbReference>
<keyword evidence="4" id="KW-1185">Reference proteome</keyword>
<proteinExistence type="predicted"/>
<sequence length="190" mass="20384">MKKRLSEIAEIKAGHTFRGKADDPDRTDGVRLVQIKDIKERGVDVGALGFAALNGSTPSNFLVEGDVLFPLKGARVEAAMFHGGGEDSVITTNQVAVIKANPDFVLPGYLAWYINSEEGGKNIAGLKVGSVVSSIGLKDLAGLIVPVPDKSIQLKVLSLYENWRARKALLEEMLVVGAELSEQACLRLLV</sequence>
<dbReference type="AlphaFoldDB" id="A0A1H2MFS8"/>
<accession>A0A1H2MFS8</accession>
<dbReference type="InterPro" id="IPR052021">
    <property type="entry name" value="Type-I_RS_S_subunit"/>
</dbReference>
<evidence type="ECO:0008006" key="5">
    <source>
        <dbReference type="Google" id="ProtNLM"/>
    </source>
</evidence>
<name>A0A1H2MFS8_9PSED</name>
<keyword evidence="1" id="KW-0680">Restriction system</keyword>
<dbReference type="InterPro" id="IPR044946">
    <property type="entry name" value="Restrct_endonuc_typeI_TRD_sf"/>
</dbReference>
<gene>
    <name evidence="3" type="ORF">SAMN05216363_3347</name>
</gene>
<evidence type="ECO:0000256" key="1">
    <source>
        <dbReference type="ARBA" id="ARBA00022747"/>
    </source>
</evidence>
<dbReference type="PANTHER" id="PTHR30408:SF12">
    <property type="entry name" value="TYPE I RESTRICTION ENZYME MJAVIII SPECIFICITY SUBUNIT"/>
    <property type="match status" value="1"/>
</dbReference>
<evidence type="ECO:0000313" key="4">
    <source>
        <dbReference type="Proteomes" id="UP000198675"/>
    </source>
</evidence>
<dbReference type="SUPFAM" id="SSF116734">
    <property type="entry name" value="DNA methylase specificity domain"/>
    <property type="match status" value="1"/>
</dbReference>
<keyword evidence="2" id="KW-0238">DNA-binding</keyword>
<organism evidence="3 4">
    <name type="scientific">Pseudomonas sihuiensis</name>
    <dbReference type="NCBI Taxonomy" id="1274359"/>
    <lineage>
        <taxon>Bacteria</taxon>
        <taxon>Pseudomonadati</taxon>
        <taxon>Pseudomonadota</taxon>
        <taxon>Gammaproteobacteria</taxon>
        <taxon>Pseudomonadales</taxon>
        <taxon>Pseudomonadaceae</taxon>
        <taxon>Pseudomonas</taxon>
    </lineage>
</organism>